<dbReference type="AlphaFoldDB" id="A0A0F9LSS4"/>
<sequence>MANSNSLTNVIPQILAQGLLALREMAIMPRLVNRKYEEEAGAKGSTIDIPIPSAITAASVTHNNTIPDRTGFTPTNVTIALDQWYEAAFFMSDKDFLEAQNGTTPGQASEAVKALANNVDDAILAQYVNVYGYAGVAATTPFATDTTEFLSARKVLFNQLAPAAPRRVVLDTDAEANALALRAFQDNSWRGDNQGILEAQIGRKLGSDWFVDQNIPTHTAGTGASGTTDAAGYALGIKSITLASAGSGTLVVGDIFTIAGDTQTYTATAAVANFGAGGTLAFEPGLQVAITTSTTAVTLKATHVVNLAFHRDAFAFVNRPFAASDPMGLGQFSSDVDPVSGLSLRLEASRLYKRTDFSFDILYGKQTVRPEFASRIAG</sequence>
<organism evidence="1">
    <name type="scientific">marine sediment metagenome</name>
    <dbReference type="NCBI Taxonomy" id="412755"/>
    <lineage>
        <taxon>unclassified sequences</taxon>
        <taxon>metagenomes</taxon>
        <taxon>ecological metagenomes</taxon>
    </lineage>
</organism>
<comment type="caution">
    <text evidence="1">The sequence shown here is derived from an EMBL/GenBank/DDBJ whole genome shotgun (WGS) entry which is preliminary data.</text>
</comment>
<gene>
    <name evidence="1" type="ORF">LCGC14_1544750</name>
</gene>
<reference evidence="1" key="1">
    <citation type="journal article" date="2015" name="Nature">
        <title>Complex archaea that bridge the gap between prokaryotes and eukaryotes.</title>
        <authorList>
            <person name="Spang A."/>
            <person name="Saw J.H."/>
            <person name="Jorgensen S.L."/>
            <person name="Zaremba-Niedzwiedzka K."/>
            <person name="Martijn J."/>
            <person name="Lind A.E."/>
            <person name="van Eijk R."/>
            <person name="Schleper C."/>
            <person name="Guy L."/>
            <person name="Ettema T.J."/>
        </authorList>
    </citation>
    <scope>NUCLEOTIDE SEQUENCE</scope>
</reference>
<evidence type="ECO:0000313" key="1">
    <source>
        <dbReference type="EMBL" id="KKM60152.1"/>
    </source>
</evidence>
<proteinExistence type="predicted"/>
<protein>
    <submittedName>
        <fullName evidence="1">Uncharacterized protein</fullName>
    </submittedName>
</protein>
<name>A0A0F9LSS4_9ZZZZ</name>
<accession>A0A0F9LSS4</accession>
<dbReference type="EMBL" id="LAZR01011732">
    <property type="protein sequence ID" value="KKM60152.1"/>
    <property type="molecule type" value="Genomic_DNA"/>
</dbReference>